<name>A0ABT1NIB0_9FIRM</name>
<dbReference type="EMBL" id="JAJEKE010000006">
    <property type="protein sequence ID" value="MCQ1529606.1"/>
    <property type="molecule type" value="Genomic_DNA"/>
</dbReference>
<dbReference type="Proteomes" id="UP001651880">
    <property type="component" value="Unassembled WGS sequence"/>
</dbReference>
<dbReference type="SUPFAM" id="SSF52467">
    <property type="entry name" value="DHS-like NAD/FAD-binding domain"/>
    <property type="match status" value="1"/>
</dbReference>
<dbReference type="RefSeq" id="WP_255227120.1">
    <property type="nucleotide sequence ID" value="NZ_JAJEKE010000006.1"/>
</dbReference>
<dbReference type="Gene3D" id="2.40.420.10">
    <property type="entry name" value="conserved putative lor/sdh protein from methanococcus maripaludis s2 domain"/>
    <property type="match status" value="1"/>
</dbReference>
<evidence type="ECO:0000313" key="3">
    <source>
        <dbReference type="EMBL" id="MCQ1529606.1"/>
    </source>
</evidence>
<feature type="domain" description="Arginine dihydrolase ArgZ/ArgE-like C-terminal second subdomain" evidence="1">
    <location>
        <begin position="123"/>
        <end position="323"/>
    </location>
</feature>
<accession>A0ABT1NIB0</accession>
<gene>
    <name evidence="3" type="ORF">LJD61_08575</name>
</gene>
<dbReference type="NCBIfam" id="TIGR00300">
    <property type="entry name" value="TIGR00300 family protein"/>
    <property type="match status" value="1"/>
</dbReference>
<reference evidence="3 4" key="1">
    <citation type="submission" date="2021-10" db="EMBL/GenBank/DDBJ databases">
        <title>Lutispora strain m25 sp. nov., a thermophilic, non-spore-forming bacterium isolated from a lab-scale methanogenic bioreactor digesting anaerobic sludge.</title>
        <authorList>
            <person name="El Houari A."/>
            <person name="Mcdonald J."/>
        </authorList>
    </citation>
    <scope>NUCLEOTIDE SEQUENCE [LARGE SCALE GENOMIC DNA]</scope>
    <source>
        <strain evidence="4">m25</strain>
    </source>
</reference>
<sequence>MMDVNTQKSVILKASEKDKNVPDDFYSTTNYTTKIFYGNKWLTVHNQRMDALIVVDNGIASCKKLREIKKGDMVVCGDTGVKLVMDNEEADSDGSFNFMNNCVSSERRNELLIKELAGELFNEDKRLTVVAGPVVVHTGGDYYLSQLIRRGYISSILAGNAVAVHDIEKNLFGTSLGICAKSGKVTHNGYRNHMRAINQVMRYGSIKKTAEAGVLRSGIMYECVKHNVPFVLAGSLRDDGPLPDTITDMIEAQNAYNDQLRKADIVLILGTMLHGIASGNMLPAKIKMICVDINSAVVTKLSDRGSGQALGIVTDVGLFLNLLDNELCKLENMPKFAAQGI</sequence>
<evidence type="ECO:0000259" key="2">
    <source>
        <dbReference type="Pfam" id="PF21571"/>
    </source>
</evidence>
<evidence type="ECO:0000259" key="1">
    <source>
        <dbReference type="Pfam" id="PF21570"/>
    </source>
</evidence>
<dbReference type="InterPro" id="IPR005239">
    <property type="entry name" value="ArgZ/ArgE-like"/>
</dbReference>
<dbReference type="Gene3D" id="3.40.50.10690">
    <property type="entry name" value="putative lor/sdh protein like domains"/>
    <property type="match status" value="1"/>
</dbReference>
<dbReference type="Pfam" id="PF21570">
    <property type="entry name" value="ArgZ-like_C_2nd"/>
    <property type="match status" value="1"/>
</dbReference>
<dbReference type="InterPro" id="IPR048964">
    <property type="entry name" value="ArgZ/ArgE-like_C_1st"/>
</dbReference>
<organism evidence="3 4">
    <name type="scientific">Lutispora saccharofermentans</name>
    <dbReference type="NCBI Taxonomy" id="3024236"/>
    <lineage>
        <taxon>Bacteria</taxon>
        <taxon>Bacillati</taxon>
        <taxon>Bacillota</taxon>
        <taxon>Clostridia</taxon>
        <taxon>Lutisporales</taxon>
        <taxon>Lutisporaceae</taxon>
        <taxon>Lutispora</taxon>
    </lineage>
</organism>
<feature type="domain" description="Arginine dihydrolase ArgZ/ArgE-like C-terminal first subdomain" evidence="2">
    <location>
        <begin position="33"/>
        <end position="113"/>
    </location>
</feature>
<comment type="caution">
    <text evidence="3">The sequence shown here is derived from an EMBL/GenBank/DDBJ whole genome shotgun (WGS) entry which is preliminary data.</text>
</comment>
<dbReference type="InterPro" id="IPR029035">
    <property type="entry name" value="DHS-like_NAD/FAD-binding_dom"/>
</dbReference>
<protein>
    <submittedName>
        <fullName evidence="3">TIGR00300 family protein</fullName>
    </submittedName>
</protein>
<dbReference type="Pfam" id="PF21571">
    <property type="entry name" value="ArgZ-like_C_1st"/>
    <property type="match status" value="1"/>
</dbReference>
<proteinExistence type="predicted"/>
<keyword evidence="4" id="KW-1185">Reference proteome</keyword>
<evidence type="ECO:0000313" key="4">
    <source>
        <dbReference type="Proteomes" id="UP001651880"/>
    </source>
</evidence>
<dbReference type="InterPro" id="IPR048963">
    <property type="entry name" value="ArgZ/ArgE-like_C_2nd"/>
</dbReference>